<keyword evidence="6" id="KW-1185">Reference proteome</keyword>
<keyword evidence="2 5" id="KW-0012">Acyltransferase</keyword>
<dbReference type="PANTHER" id="PTHR43792:SF8">
    <property type="entry name" value="[RIBOSOMAL PROTEIN US5]-ALANINE N-ACETYLTRANSFERASE"/>
    <property type="match status" value="1"/>
</dbReference>
<evidence type="ECO:0000256" key="1">
    <source>
        <dbReference type="ARBA" id="ARBA00022679"/>
    </source>
</evidence>
<dbReference type="SUPFAM" id="SSF55729">
    <property type="entry name" value="Acyl-CoA N-acyltransferases (Nat)"/>
    <property type="match status" value="1"/>
</dbReference>
<dbReference type="PANTHER" id="PTHR43792">
    <property type="entry name" value="GNAT FAMILY, PUTATIVE (AFU_ORTHOLOGUE AFUA_3G00765)-RELATED-RELATED"/>
    <property type="match status" value="1"/>
</dbReference>
<evidence type="ECO:0000313" key="5">
    <source>
        <dbReference type="EMBL" id="MFB9552704.1"/>
    </source>
</evidence>
<sequence length="178" mass="19143">MAVTELVIERLRSDHAPALLAFERENRAFFAAFVPDRGDAFFSEFDARLEELLAAQEAGEIHFHVLVGEEGEILGRVNLVEVDEAAGTAELGYRLAEKATGRGLATEGVREVCRRAVEEYGLRRLTAFAALDNGPSRAVLARVGFGAVGSVTLEGQPGTAYELDLGGSFGRERSGTDS</sequence>
<dbReference type="EC" id="2.3.-.-" evidence="5"/>
<evidence type="ECO:0000256" key="2">
    <source>
        <dbReference type="ARBA" id="ARBA00023315"/>
    </source>
</evidence>
<reference evidence="5 6" key="1">
    <citation type="submission" date="2024-09" db="EMBL/GenBank/DDBJ databases">
        <authorList>
            <person name="Sun Q."/>
            <person name="Mori K."/>
        </authorList>
    </citation>
    <scope>NUCLEOTIDE SEQUENCE [LARGE SCALE GENOMIC DNA]</scope>
    <source>
        <strain evidence="5 6">JCM 4414</strain>
    </source>
</reference>
<evidence type="ECO:0000256" key="3">
    <source>
        <dbReference type="ARBA" id="ARBA00038502"/>
    </source>
</evidence>
<dbReference type="RefSeq" id="WP_345487523.1">
    <property type="nucleotide sequence ID" value="NZ_BAAAWU010000001.1"/>
</dbReference>
<name>A0ABV5QI14_9ACTN</name>
<evidence type="ECO:0000313" key="6">
    <source>
        <dbReference type="Proteomes" id="UP001589716"/>
    </source>
</evidence>
<dbReference type="PROSITE" id="PS51186">
    <property type="entry name" value="GNAT"/>
    <property type="match status" value="1"/>
</dbReference>
<evidence type="ECO:0000259" key="4">
    <source>
        <dbReference type="PROSITE" id="PS51186"/>
    </source>
</evidence>
<dbReference type="InterPro" id="IPR051531">
    <property type="entry name" value="N-acetyltransferase"/>
</dbReference>
<dbReference type="InterPro" id="IPR000182">
    <property type="entry name" value="GNAT_dom"/>
</dbReference>
<dbReference type="EMBL" id="JBHMCT010000001">
    <property type="protein sequence ID" value="MFB9552704.1"/>
    <property type="molecule type" value="Genomic_DNA"/>
</dbReference>
<gene>
    <name evidence="5" type="ORF">ACFFTP_00655</name>
</gene>
<dbReference type="GO" id="GO:0016746">
    <property type="term" value="F:acyltransferase activity"/>
    <property type="evidence" value="ECO:0007669"/>
    <property type="project" value="UniProtKB-KW"/>
</dbReference>
<feature type="domain" description="N-acetyltransferase" evidence="4">
    <location>
        <begin position="6"/>
        <end position="168"/>
    </location>
</feature>
<organism evidence="5 6">
    <name type="scientific">Streptomyces roseoviridis</name>
    <dbReference type="NCBI Taxonomy" id="67361"/>
    <lineage>
        <taxon>Bacteria</taxon>
        <taxon>Bacillati</taxon>
        <taxon>Actinomycetota</taxon>
        <taxon>Actinomycetes</taxon>
        <taxon>Kitasatosporales</taxon>
        <taxon>Streptomycetaceae</taxon>
        <taxon>Streptomyces</taxon>
    </lineage>
</organism>
<dbReference type="InterPro" id="IPR016181">
    <property type="entry name" value="Acyl_CoA_acyltransferase"/>
</dbReference>
<protein>
    <submittedName>
        <fullName evidence="5">GNAT family N-acetyltransferase</fullName>
        <ecNumber evidence="5">2.3.-.-</ecNumber>
    </submittedName>
</protein>
<dbReference type="Pfam" id="PF13302">
    <property type="entry name" value="Acetyltransf_3"/>
    <property type="match status" value="1"/>
</dbReference>
<dbReference type="Gene3D" id="3.40.630.30">
    <property type="match status" value="1"/>
</dbReference>
<dbReference type="Proteomes" id="UP001589716">
    <property type="component" value="Unassembled WGS sequence"/>
</dbReference>
<accession>A0ABV5QI14</accession>
<comment type="similarity">
    <text evidence="3">Belongs to the acetyltransferase family. RimJ subfamily.</text>
</comment>
<keyword evidence="1 5" id="KW-0808">Transferase</keyword>
<comment type="caution">
    <text evidence="5">The sequence shown here is derived from an EMBL/GenBank/DDBJ whole genome shotgun (WGS) entry which is preliminary data.</text>
</comment>
<proteinExistence type="inferred from homology"/>